<name>A0A2J6QST4_HYAVF</name>
<evidence type="ECO:0000313" key="4">
    <source>
        <dbReference type="Proteomes" id="UP000235786"/>
    </source>
</evidence>
<dbReference type="PANTHER" id="PTHR33365:SF4">
    <property type="entry name" value="CYCLOCHLOROTINE BIOSYNTHESIS PROTEIN O"/>
    <property type="match status" value="1"/>
</dbReference>
<dbReference type="OrthoDB" id="3687641at2759"/>
<evidence type="ECO:0000313" key="3">
    <source>
        <dbReference type="EMBL" id="PMD29323.1"/>
    </source>
</evidence>
<dbReference type="Proteomes" id="UP000235786">
    <property type="component" value="Unassembled WGS sequence"/>
</dbReference>
<reference evidence="3 4" key="1">
    <citation type="submission" date="2016-04" db="EMBL/GenBank/DDBJ databases">
        <title>A degradative enzymes factory behind the ericoid mycorrhizal symbiosis.</title>
        <authorList>
            <consortium name="DOE Joint Genome Institute"/>
            <person name="Martino E."/>
            <person name="Morin E."/>
            <person name="Grelet G."/>
            <person name="Kuo A."/>
            <person name="Kohler A."/>
            <person name="Daghino S."/>
            <person name="Barry K."/>
            <person name="Choi C."/>
            <person name="Cichocki N."/>
            <person name="Clum A."/>
            <person name="Copeland A."/>
            <person name="Hainaut M."/>
            <person name="Haridas S."/>
            <person name="Labutti K."/>
            <person name="Lindquist E."/>
            <person name="Lipzen A."/>
            <person name="Khouja H.-R."/>
            <person name="Murat C."/>
            <person name="Ohm R."/>
            <person name="Olson A."/>
            <person name="Spatafora J."/>
            <person name="Veneault-Fourrey C."/>
            <person name="Henrissat B."/>
            <person name="Grigoriev I."/>
            <person name="Martin F."/>
            <person name="Perotto S."/>
        </authorList>
    </citation>
    <scope>NUCLEOTIDE SEQUENCE [LARGE SCALE GENOMIC DNA]</scope>
    <source>
        <strain evidence="3 4">F</strain>
    </source>
</reference>
<feature type="non-terminal residue" evidence="3">
    <location>
        <position position="168"/>
    </location>
</feature>
<comment type="pathway">
    <text evidence="1">Mycotoxin biosynthesis.</text>
</comment>
<accession>A0A2J6QST4</accession>
<dbReference type="STRING" id="1149755.A0A2J6QST4"/>
<sequence length="168" mass="20121">APAAEAIEYHDVVFRRDFGPEARFFSEYAGWPSDDLDQKWNELYYRGFTAIDAESHEHLLNKSVHTPVEGFQDTYMVTLDVFHELHCLNMIRKYFCPKRYGMSLFEEDGETNHLDHCIDTIRQSLMCNADVSSQGYDWLEELHYMRVRIDTVHRCRNFDKIRDWAWER</sequence>
<protein>
    <recommendedName>
        <fullName evidence="5">Tat pathway signal sequence</fullName>
    </recommendedName>
</protein>
<organism evidence="3 4">
    <name type="scientific">Hyaloscypha variabilis (strain UAMH 11265 / GT02V1 / F)</name>
    <name type="common">Meliniomyces variabilis</name>
    <dbReference type="NCBI Taxonomy" id="1149755"/>
    <lineage>
        <taxon>Eukaryota</taxon>
        <taxon>Fungi</taxon>
        <taxon>Dikarya</taxon>
        <taxon>Ascomycota</taxon>
        <taxon>Pezizomycotina</taxon>
        <taxon>Leotiomycetes</taxon>
        <taxon>Helotiales</taxon>
        <taxon>Hyaloscyphaceae</taxon>
        <taxon>Hyaloscypha</taxon>
        <taxon>Hyaloscypha variabilis</taxon>
    </lineage>
</organism>
<evidence type="ECO:0008006" key="5">
    <source>
        <dbReference type="Google" id="ProtNLM"/>
    </source>
</evidence>
<dbReference type="Pfam" id="PF11807">
    <property type="entry name" value="UstYa"/>
    <property type="match status" value="1"/>
</dbReference>
<dbReference type="PANTHER" id="PTHR33365">
    <property type="entry name" value="YALI0B05434P"/>
    <property type="match status" value="1"/>
</dbReference>
<dbReference type="InterPro" id="IPR021765">
    <property type="entry name" value="UstYa-like"/>
</dbReference>
<evidence type="ECO:0000256" key="1">
    <source>
        <dbReference type="ARBA" id="ARBA00004685"/>
    </source>
</evidence>
<keyword evidence="4" id="KW-1185">Reference proteome</keyword>
<evidence type="ECO:0000256" key="2">
    <source>
        <dbReference type="ARBA" id="ARBA00035112"/>
    </source>
</evidence>
<feature type="non-terminal residue" evidence="3">
    <location>
        <position position="1"/>
    </location>
</feature>
<dbReference type="GO" id="GO:0043386">
    <property type="term" value="P:mycotoxin biosynthetic process"/>
    <property type="evidence" value="ECO:0007669"/>
    <property type="project" value="InterPro"/>
</dbReference>
<gene>
    <name evidence="3" type="ORF">L207DRAFT_389603</name>
</gene>
<proteinExistence type="inferred from homology"/>
<dbReference type="AlphaFoldDB" id="A0A2J6QST4"/>
<comment type="similarity">
    <text evidence="2">Belongs to the ustYa family.</text>
</comment>
<dbReference type="EMBL" id="KZ613975">
    <property type="protein sequence ID" value="PMD29323.1"/>
    <property type="molecule type" value="Genomic_DNA"/>
</dbReference>